<evidence type="ECO:0000256" key="1">
    <source>
        <dbReference type="SAM" id="MobiDB-lite"/>
    </source>
</evidence>
<comment type="caution">
    <text evidence="2">The sequence shown here is derived from an EMBL/GenBank/DDBJ whole genome shotgun (WGS) entry which is preliminary data.</text>
</comment>
<name>A0A9N9FUZ8_9GLOM</name>
<organism evidence="2 3">
    <name type="scientific">Ambispora gerdemannii</name>
    <dbReference type="NCBI Taxonomy" id="144530"/>
    <lineage>
        <taxon>Eukaryota</taxon>
        <taxon>Fungi</taxon>
        <taxon>Fungi incertae sedis</taxon>
        <taxon>Mucoromycota</taxon>
        <taxon>Glomeromycotina</taxon>
        <taxon>Glomeromycetes</taxon>
        <taxon>Archaeosporales</taxon>
        <taxon>Ambisporaceae</taxon>
        <taxon>Ambispora</taxon>
    </lineage>
</organism>
<dbReference type="GO" id="GO:0070941">
    <property type="term" value="P:eisosome assembly"/>
    <property type="evidence" value="ECO:0007669"/>
    <property type="project" value="TreeGrafter"/>
</dbReference>
<dbReference type="InterPro" id="IPR027267">
    <property type="entry name" value="AH/BAR_dom_sf"/>
</dbReference>
<proteinExistence type="predicted"/>
<feature type="compositionally biased region" description="Acidic residues" evidence="1">
    <location>
        <begin position="266"/>
        <end position="279"/>
    </location>
</feature>
<dbReference type="GO" id="GO:0008289">
    <property type="term" value="F:lipid binding"/>
    <property type="evidence" value="ECO:0007669"/>
    <property type="project" value="TreeGrafter"/>
</dbReference>
<feature type="region of interest" description="Disordered" evidence="1">
    <location>
        <begin position="385"/>
        <end position="443"/>
    </location>
</feature>
<protein>
    <submittedName>
        <fullName evidence="2">5750_t:CDS:1</fullName>
    </submittedName>
</protein>
<feature type="region of interest" description="Disordered" evidence="1">
    <location>
        <begin position="258"/>
        <end position="279"/>
    </location>
</feature>
<keyword evidence="3" id="KW-1185">Reference proteome</keyword>
<dbReference type="InterPro" id="IPR028245">
    <property type="entry name" value="PIL1/LSP1"/>
</dbReference>
<dbReference type="GO" id="GO:0036286">
    <property type="term" value="C:eisosome filament"/>
    <property type="evidence" value="ECO:0007669"/>
    <property type="project" value="TreeGrafter"/>
</dbReference>
<dbReference type="AlphaFoldDB" id="A0A9N9FUZ8"/>
<dbReference type="GO" id="GO:0005886">
    <property type="term" value="C:plasma membrane"/>
    <property type="evidence" value="ECO:0007669"/>
    <property type="project" value="TreeGrafter"/>
</dbReference>
<dbReference type="EMBL" id="CAJVPL010001194">
    <property type="protein sequence ID" value="CAG8558004.1"/>
    <property type="molecule type" value="Genomic_DNA"/>
</dbReference>
<dbReference type="Gene3D" id="1.20.1270.60">
    <property type="entry name" value="Arfaptin homology (AH) domain/BAR domain"/>
    <property type="match status" value="1"/>
</dbReference>
<feature type="compositionally biased region" description="Low complexity" evidence="1">
    <location>
        <begin position="391"/>
        <end position="409"/>
    </location>
</feature>
<sequence length="443" mass="49906">MKAIKGGLDNISSDFRRNLNAVNPHLGNPHLSKLLTAEKTIWNSLSTWSYEHNETSKYLAAWGKSEGIDLNDVTEKLSYLFAKMAEAEGALADKYTQYRTHLKDIRAQESTIKDQRFKKESYWSKIEKEERRASTSKHPEASQAIIAKYHEEIEKLEKESIVEETALGDFKREKLREALLVQMEALHDFSTKMLILSNFSKEIIEQIPLEKIEPGEQRTYHDTKTHSHGLAVPSIGNNNDDDEIEGSIQDFKDISEQSSPILEGDSSNEADQSDLDQTDVTDVEGEKRLEFTAFSPKHPNVPAETDRNLSAIQQIHYNAPQIESVSSVNLVPQTAEIRDVLSSESITTPRLDTTIENIINSPDNNANETNAMSKTTVNVAIIPPDSTPTDNNTIQQTSSSSNSITLTNQLEDENHRDRIAPPQKITNNEMKHVQLNDIENELP</sequence>
<dbReference type="OrthoDB" id="5599269at2759"/>
<gene>
    <name evidence="2" type="ORF">AGERDE_LOCUS7010</name>
</gene>
<dbReference type="Pfam" id="PF13805">
    <property type="entry name" value="Pil1"/>
    <property type="match status" value="1"/>
</dbReference>
<dbReference type="PANTHER" id="PTHR31962">
    <property type="entry name" value="SPHINGOLIPID LONG CHAIN BASE-RESPONSIVE PROTEIN PIL1"/>
    <property type="match status" value="1"/>
</dbReference>
<dbReference type="PANTHER" id="PTHR31962:SF1">
    <property type="entry name" value="SPHINGOLIPID LONG CHAIN BASE-RESPONSIVE PROTEIN PIL1"/>
    <property type="match status" value="1"/>
</dbReference>
<feature type="region of interest" description="Disordered" evidence="1">
    <location>
        <begin position="220"/>
        <end position="245"/>
    </location>
</feature>
<accession>A0A9N9FUZ8</accession>
<evidence type="ECO:0000313" key="2">
    <source>
        <dbReference type="EMBL" id="CAG8558004.1"/>
    </source>
</evidence>
<reference evidence="2" key="1">
    <citation type="submission" date="2021-06" db="EMBL/GenBank/DDBJ databases">
        <authorList>
            <person name="Kallberg Y."/>
            <person name="Tangrot J."/>
            <person name="Rosling A."/>
        </authorList>
    </citation>
    <scope>NUCLEOTIDE SEQUENCE</scope>
    <source>
        <strain evidence="2">MT106</strain>
    </source>
</reference>
<evidence type="ECO:0000313" key="3">
    <source>
        <dbReference type="Proteomes" id="UP000789831"/>
    </source>
</evidence>
<dbReference type="GO" id="GO:0006897">
    <property type="term" value="P:endocytosis"/>
    <property type="evidence" value="ECO:0007669"/>
    <property type="project" value="TreeGrafter"/>
</dbReference>
<dbReference type="Proteomes" id="UP000789831">
    <property type="component" value="Unassembled WGS sequence"/>
</dbReference>